<feature type="domain" description="Toprim" evidence="16">
    <location>
        <begin position="632"/>
        <end position="809"/>
    </location>
</feature>
<dbReference type="RefSeq" id="WP_012185865.1">
    <property type="nucleotide sequence ID" value="NC_009954.1"/>
</dbReference>
<feature type="region of interest" description="Topoisomerase I" evidence="14">
    <location>
        <begin position="628"/>
        <end position="1284"/>
    </location>
</feature>
<proteinExistence type="inferred from homology"/>
<evidence type="ECO:0000256" key="7">
    <source>
        <dbReference type="ARBA" id="ARBA00022833"/>
    </source>
</evidence>
<comment type="similarity">
    <text evidence="12 14">In the N-terminal section; belongs to the DEAD box helicase family. DDVD subfamily.</text>
</comment>
<dbReference type="GO" id="GO:0005524">
    <property type="term" value="F:ATP binding"/>
    <property type="evidence" value="ECO:0007669"/>
    <property type="project" value="UniProtKB-UniRule"/>
</dbReference>
<evidence type="ECO:0000256" key="2">
    <source>
        <dbReference type="ARBA" id="ARBA00011245"/>
    </source>
</evidence>
<dbReference type="InterPro" id="IPR013826">
    <property type="entry name" value="Topo_IA_cen_sub3"/>
</dbReference>
<dbReference type="SMART" id="SM00437">
    <property type="entry name" value="TOP1Ac"/>
    <property type="match status" value="1"/>
</dbReference>
<comment type="miscellaneous">
    <text evidence="14">This enzyme is the only unique feature of hyperthermophilic bacteria/archaea known and seems to be essential for adaptation to life at high temperatures. It may play a role in stabilization of DNA at high temperatures.</text>
</comment>
<dbReference type="InterPro" id="IPR023405">
    <property type="entry name" value="Topo_IA_core_domain"/>
</dbReference>
<comment type="catalytic activity">
    <reaction evidence="13 14 15">
        <text>ATP + H2O = ADP + phosphate + H(+)</text>
        <dbReference type="Rhea" id="RHEA:13065"/>
        <dbReference type="ChEBI" id="CHEBI:15377"/>
        <dbReference type="ChEBI" id="CHEBI:15378"/>
        <dbReference type="ChEBI" id="CHEBI:30616"/>
        <dbReference type="ChEBI" id="CHEBI:43474"/>
        <dbReference type="ChEBI" id="CHEBI:456216"/>
    </reaction>
</comment>
<dbReference type="GO" id="GO:0016887">
    <property type="term" value="F:ATP hydrolysis activity"/>
    <property type="evidence" value="ECO:0007669"/>
    <property type="project" value="RHEA"/>
</dbReference>
<accession>A8MCZ0</accession>
<dbReference type="Proteomes" id="UP000001137">
    <property type="component" value="Chromosome"/>
</dbReference>
<keyword evidence="7 14" id="KW-0862">Zinc</keyword>
<evidence type="ECO:0000256" key="5">
    <source>
        <dbReference type="ARBA" id="ARBA00022741"/>
    </source>
</evidence>
<dbReference type="SMART" id="SM00487">
    <property type="entry name" value="DEXDc"/>
    <property type="match status" value="1"/>
</dbReference>
<dbReference type="SUPFAM" id="SSF52540">
    <property type="entry name" value="P-loop containing nucleoside triphosphate hydrolases"/>
    <property type="match status" value="2"/>
</dbReference>
<evidence type="ECO:0000259" key="16">
    <source>
        <dbReference type="PROSITE" id="PS50880"/>
    </source>
</evidence>
<dbReference type="SUPFAM" id="SSF56712">
    <property type="entry name" value="Prokaryotic type I DNA topoisomerase"/>
    <property type="match status" value="1"/>
</dbReference>
<dbReference type="OrthoDB" id="30963at2157"/>
<dbReference type="GO" id="GO:0008270">
    <property type="term" value="F:zinc ion binding"/>
    <property type="evidence" value="ECO:0007669"/>
    <property type="project" value="UniProtKB-UniRule"/>
</dbReference>
<dbReference type="NCBIfam" id="TIGR01054">
    <property type="entry name" value="rgy"/>
    <property type="match status" value="1"/>
</dbReference>
<evidence type="ECO:0000256" key="12">
    <source>
        <dbReference type="ARBA" id="ARBA00043976"/>
    </source>
</evidence>
<dbReference type="GO" id="GO:0006260">
    <property type="term" value="P:DNA replication"/>
    <property type="evidence" value="ECO:0007669"/>
    <property type="project" value="UniProtKB-UniRule"/>
</dbReference>
<dbReference type="CDD" id="cd00186">
    <property type="entry name" value="TOP1Ac"/>
    <property type="match status" value="1"/>
</dbReference>
<keyword evidence="21" id="KW-1185">Reference proteome</keyword>
<keyword evidence="8 14" id="KW-0067">ATP-binding</keyword>
<dbReference type="PROSITE" id="PS52039">
    <property type="entry name" value="TOPO_IA_2"/>
    <property type="match status" value="1"/>
</dbReference>
<evidence type="ECO:0000313" key="20">
    <source>
        <dbReference type="EMBL" id="ABW01646.1"/>
    </source>
</evidence>
<evidence type="ECO:0000256" key="15">
    <source>
        <dbReference type="RuleBase" id="RU004026"/>
    </source>
</evidence>
<protein>
    <recommendedName>
        <fullName evidence="14 15">Reverse gyrase</fullName>
        <ecNumber evidence="14">5.6.2.-</ecNumber>
    </recommendedName>
</protein>
<evidence type="ECO:0000256" key="13">
    <source>
        <dbReference type="ARBA" id="ARBA00049360"/>
    </source>
</evidence>
<dbReference type="HAMAP" id="MF_01125">
    <property type="entry name" value="Reverse_gyrase"/>
    <property type="match status" value="1"/>
</dbReference>
<dbReference type="InterPro" id="IPR014001">
    <property type="entry name" value="Helicase_ATP-bd"/>
</dbReference>
<keyword evidence="3 14" id="KW-0963">Cytoplasm</keyword>
<dbReference type="GO" id="GO:0008094">
    <property type="term" value="F:ATP-dependent activity, acting on DNA"/>
    <property type="evidence" value="ECO:0007669"/>
    <property type="project" value="UniProtKB-UniRule"/>
</dbReference>
<evidence type="ECO:0000256" key="9">
    <source>
        <dbReference type="ARBA" id="ARBA00023029"/>
    </source>
</evidence>
<dbReference type="GeneID" id="5708775"/>
<comment type="cofactor">
    <cofactor evidence="14">
        <name>Zn(2+)</name>
        <dbReference type="ChEBI" id="CHEBI:29105"/>
    </cofactor>
    <text evidence="14">Binds 1 or 2 zinc ions per subunit.</text>
</comment>
<evidence type="ECO:0000256" key="14">
    <source>
        <dbReference type="HAMAP-Rule" id="MF_01125"/>
    </source>
</evidence>
<dbReference type="CDD" id="cd18798">
    <property type="entry name" value="SF2_C_reverse_gyrase"/>
    <property type="match status" value="1"/>
</dbReference>
<evidence type="ECO:0000256" key="4">
    <source>
        <dbReference type="ARBA" id="ARBA00022723"/>
    </source>
</evidence>
<feature type="binding site" evidence="14">
    <location>
        <position position="99"/>
    </location>
    <ligand>
        <name>ATP</name>
        <dbReference type="ChEBI" id="CHEBI:30616"/>
    </ligand>
</feature>
<dbReference type="EC" id="5.6.2.-" evidence="14"/>
<evidence type="ECO:0000256" key="6">
    <source>
        <dbReference type="ARBA" id="ARBA00022771"/>
    </source>
</evidence>
<feature type="domain" description="Topo IA-type catalytic" evidence="19">
    <location>
        <begin position="825"/>
        <end position="1281"/>
    </location>
</feature>
<dbReference type="PANTHER" id="PTHR43505:SF1">
    <property type="entry name" value="REVERSE GYRASE"/>
    <property type="match status" value="1"/>
</dbReference>
<evidence type="ECO:0000259" key="17">
    <source>
        <dbReference type="PROSITE" id="PS51192"/>
    </source>
</evidence>
<dbReference type="GO" id="GO:0005737">
    <property type="term" value="C:cytoplasm"/>
    <property type="evidence" value="ECO:0007669"/>
    <property type="project" value="UniProtKB-SubCell"/>
</dbReference>
<dbReference type="PRINTS" id="PR00417">
    <property type="entry name" value="PRTPISMRASEI"/>
</dbReference>
<evidence type="ECO:0000259" key="19">
    <source>
        <dbReference type="PROSITE" id="PS52039"/>
    </source>
</evidence>
<dbReference type="PROSITE" id="PS51192">
    <property type="entry name" value="HELICASE_ATP_BIND_1"/>
    <property type="match status" value="1"/>
</dbReference>
<reference evidence="20 21" key="1">
    <citation type="submission" date="2007-10" db="EMBL/GenBank/DDBJ databases">
        <title>Complete sequence of Caldivirga maquilingensis IC-167.</title>
        <authorList>
            <consortium name="US DOE Joint Genome Institute"/>
            <person name="Copeland A."/>
            <person name="Lucas S."/>
            <person name="Lapidus A."/>
            <person name="Barry K."/>
            <person name="Glavina del Rio T."/>
            <person name="Dalin E."/>
            <person name="Tice H."/>
            <person name="Pitluck S."/>
            <person name="Saunders E."/>
            <person name="Brettin T."/>
            <person name="Bruce D."/>
            <person name="Detter J.C."/>
            <person name="Han C."/>
            <person name="Schmutz J."/>
            <person name="Larimer F."/>
            <person name="Land M."/>
            <person name="Hauser L."/>
            <person name="Kyrpides N."/>
            <person name="Ivanova N."/>
            <person name="Biddle J.F."/>
            <person name="Zhang Z."/>
            <person name="Fitz-Gibbon S.T."/>
            <person name="Lowe T.M."/>
            <person name="Saltikov C."/>
            <person name="House C.H."/>
            <person name="Richardson P."/>
        </authorList>
    </citation>
    <scope>NUCLEOTIDE SEQUENCE [LARGE SCALE GENOMIC DNA]</scope>
    <source>
        <strain evidence="21">ATCC 700844 / DSM 13496 / JCM 10307 / IC-167</strain>
    </source>
</reference>
<dbReference type="InterPro" id="IPR011545">
    <property type="entry name" value="DEAD/DEAH_box_helicase_dom"/>
</dbReference>
<name>A8MCZ0_CALMQ</name>
<comment type="domain">
    <text evidence="14">Introduction of positive supercoils requires the cooperation of both domains. The helicase-like domain probably does not directly unwind DNA, but more likely acts by driving ATP-dependent conformational changes within the whole enzyme. A beta hairpin in the 'latch' region of the N-terminal domain plays a regulatory role in the enzyme, repressing topoisomerase activity in the absence of ATP and preventing the enzyme from acting as an ATP-independent relaxing enzyme; it also helps to coordinate nucleotide hydrolysis by the ATPase domain with the supercoiling activity of the topoisomerase domain.</text>
</comment>
<dbReference type="Pfam" id="PF01751">
    <property type="entry name" value="Toprim"/>
    <property type="match status" value="1"/>
</dbReference>
<dbReference type="HOGENOM" id="CLU_002886_0_0_2"/>
<evidence type="ECO:0000256" key="10">
    <source>
        <dbReference type="ARBA" id="ARBA00023125"/>
    </source>
</evidence>
<evidence type="ECO:0000256" key="11">
    <source>
        <dbReference type="ARBA" id="ARBA00023235"/>
    </source>
</evidence>
<comment type="function">
    <text evidence="15">Modifies the topological state of DNA by introducing positive supercoils in an ATP-dependent process, increasing the linking number in steps of +1. Binds to single-stranded DNA, transiently cleaves and then rejoins the ends, introducing a positive supercoil in the process. The scissile phosphodiester is attacked by the catalytic tyrosine of the enzyme, resulting in the formation of a DNA-(5'-phosphotyrosyl)-enzyme intermediate. Involved in rewinding DNA strands in regions of the chromosome that have opened up to allow replication, transcription, DNA repair and/or for DNA protection.</text>
</comment>
<dbReference type="SMART" id="SM00493">
    <property type="entry name" value="TOPRIM"/>
    <property type="match status" value="1"/>
</dbReference>
<feature type="domain" description="RG N-terminal-type" evidence="18">
    <location>
        <begin position="11"/>
        <end position="49"/>
    </location>
</feature>
<evidence type="ECO:0000256" key="1">
    <source>
        <dbReference type="ARBA" id="ARBA00004496"/>
    </source>
</evidence>
<dbReference type="eggNOG" id="arCOG01526">
    <property type="taxonomic scope" value="Archaea"/>
</dbReference>
<keyword evidence="11 14" id="KW-0413">Isomerase</keyword>
<dbReference type="Gene3D" id="1.10.460.10">
    <property type="entry name" value="Topoisomerase I, domain 2"/>
    <property type="match status" value="1"/>
</dbReference>
<dbReference type="InterPro" id="IPR013497">
    <property type="entry name" value="Topo_IA_cen"/>
</dbReference>
<dbReference type="InterPro" id="IPR006171">
    <property type="entry name" value="TOPRIM_dom"/>
</dbReference>
<dbReference type="InterPro" id="IPR027417">
    <property type="entry name" value="P-loop_NTPase"/>
</dbReference>
<dbReference type="Gene3D" id="1.10.290.10">
    <property type="entry name" value="Topoisomerase I, domain 4"/>
    <property type="match status" value="1"/>
</dbReference>
<sequence length="1284" mass="144933">MRDNKGDGGSGEPLVLYHGMCPNCGGPVTSDRLRDGLPCHVCLPEGSRLRAASLRVVLSELNREGRLVRLRDIFNYLMKYDEFSELFRKATGTSMWGAQRFWAKRLIKGKSFAIIAPTGSGKTTFGLVASIYVASKGGRVLMVFPTSTLAYQVYKRALTYRDSAAVNIKVITYNGLLSEKDKSEVLNAIKAGDFNILIVTNAFLPKGMEILSKYRFDLVFVDDVDSVMKASSRNIERLLQLLGVPREAIDKALEIAKISDFKEREGKVSELRRILEGRRIGSLIVSGMLTRTRRTARAALFREILGFDVGGRAEGLRNVVDLYIKPKGDLKVIILDLIRRLGDGGIIYVPTDLGREFAEELSKFLNDNGINAGLYLKPKRKLIEGFEDGSIPVLIGLATSRSALVRGIDLPHRIRYVVFAGVPKIRFRLSLKEFNPGRYIMLLSSLRVIAPSEYKTRIDKTVSSLRNIMNLSQDRINKIIEAIERGESLQGFDKYASEVISNAIKLAQDLLNRDDVREAMSKSIVNIQRMGDDIYVILPDSPAYIQGSGRTSRMYLGGITHGLSVLIVDNEAVFNSLSRDLRYRLVDFQFINYEEFNVDALLKTINEERELIRQIMTGNVPQSISQVDPLKSVLVIVESPTKARTIANFFGKPSTRVLGSLIVYEVTSGNLLLNIIATKGHVVELATEQYAQSVSSDVDYVTKFISSVTRNYYSVLKIDGNFIPIYSTIKRCPTCGRSFTDDVSKCPFDGTPLVDSSGVIEMLRDLATEVDLVLVGTDPDSEGEKIAWDVFNMLRPFVQDIRRIEFHEVTKRAILNALANPRGVNGNMVKAQLVRRIEDRWIGFGLSSYLQRAFNDRNMSAGRVQTPVLKWIIERYIEYRRNRVIRLIVRKRISDGKVLEVSFDKVTNGDETARVRHDLRDVAKDKKGLRIIITKLSESEEEVNPPPPFTTDSMLTEATARLRAGTEEVMRLAQELFEMGLITYHRTDSTRVSAVGISVAKEYLTNRFGEGVFTAREWGMGEEGAHECIRPTRPIDSEELRSLIDSGVLKLKLTNRHIALYDLIFRRFMASQMQSGLVKKVKVEVKLMRNGDMLSSRVDEFVTSVIRNGFLAIYPTIRVTQFPESSMELPVTEEDEVIVKTVHTTYPYREGDIVAEMKRRRIGRPSTYAKIIETLKRRGYVKALGSTKVLIPTKRGVAAYICLSNDKDVAKLYLSTRRNKVQENTEFESLLKQCNVNFKCLISEDRTRMVEEHMDNIENGDEDYLTVLHELFNEAVKYGIMPQN</sequence>
<dbReference type="PANTHER" id="PTHR43505">
    <property type="entry name" value="REVERSE GYRASE"/>
    <property type="match status" value="1"/>
</dbReference>
<keyword evidence="6 14" id="KW-0863">Zinc-finger</keyword>
<dbReference type="GO" id="GO:0160097">
    <property type="term" value="F:reverse gyrase activity"/>
    <property type="evidence" value="ECO:0007669"/>
    <property type="project" value="UniProtKB-UniRule"/>
</dbReference>
<dbReference type="Gene3D" id="3.40.50.300">
    <property type="entry name" value="P-loop containing nucleotide triphosphate hydrolases"/>
    <property type="match status" value="3"/>
</dbReference>
<dbReference type="SMART" id="SM00436">
    <property type="entry name" value="TOP1Bc"/>
    <property type="match status" value="1"/>
</dbReference>
<dbReference type="GO" id="GO:0003677">
    <property type="term" value="F:DNA binding"/>
    <property type="evidence" value="ECO:0007669"/>
    <property type="project" value="UniProtKB-UniRule"/>
</dbReference>
<dbReference type="Gene3D" id="2.60.510.20">
    <property type="match status" value="1"/>
</dbReference>
<dbReference type="Pfam" id="PF01131">
    <property type="entry name" value="Topoisom_bac"/>
    <property type="match status" value="1"/>
</dbReference>
<dbReference type="PROSITE" id="PS50880">
    <property type="entry name" value="TOPRIM"/>
    <property type="match status" value="1"/>
</dbReference>
<dbReference type="InterPro" id="IPR003601">
    <property type="entry name" value="Topo_IA_2"/>
</dbReference>
<dbReference type="PROSITE" id="PS52037">
    <property type="entry name" value="ZF_RG_C"/>
    <property type="match status" value="1"/>
</dbReference>
<dbReference type="PROSITE" id="PS52036">
    <property type="entry name" value="ZF_RG_N"/>
    <property type="match status" value="1"/>
</dbReference>
<feature type="domain" description="Helicase ATP-binding" evidence="17">
    <location>
        <begin position="103"/>
        <end position="263"/>
    </location>
</feature>
<organism evidence="20 21">
    <name type="scientific">Caldivirga maquilingensis (strain ATCC 700844 / DSM 13496 / JCM 10307 / IC-167)</name>
    <dbReference type="NCBI Taxonomy" id="397948"/>
    <lineage>
        <taxon>Archaea</taxon>
        <taxon>Thermoproteota</taxon>
        <taxon>Thermoprotei</taxon>
        <taxon>Thermoproteales</taxon>
        <taxon>Thermoproteaceae</taxon>
        <taxon>Caldivirga</taxon>
    </lineage>
</organism>
<comment type="subunit">
    <text evidence="2 14">Monomer.</text>
</comment>
<gene>
    <name evidence="14" type="primary">rgy</name>
    <name evidence="20" type="ordered locus">Cmaq_0811</name>
</gene>
<dbReference type="CDD" id="cd17924">
    <property type="entry name" value="DDXDc_reverse_gyrase"/>
    <property type="match status" value="1"/>
</dbReference>
<keyword evidence="4 14" id="KW-0479">Metal-binding</keyword>
<feature type="active site" description="O-(5'-phospho-DNA)-tyrosine intermediate" evidence="14">
    <location>
        <position position="984"/>
    </location>
</feature>
<dbReference type="STRING" id="397948.Cmaq_0811"/>
<keyword evidence="5 14" id="KW-0547">Nucleotide-binding</keyword>
<evidence type="ECO:0000256" key="3">
    <source>
        <dbReference type="ARBA" id="ARBA00022490"/>
    </source>
</evidence>
<keyword evidence="10 14" id="KW-0238">DNA-binding</keyword>
<dbReference type="Pfam" id="PF17915">
    <property type="entry name" value="zf_Rg"/>
    <property type="match status" value="1"/>
</dbReference>
<comment type="function">
    <text evidence="14">Modifies the topological state of DNA by introducing positive supercoils in an ATP-dependent process, increasing the linking number in steps of +1. Binds to single-stranded DNA, transiently cleaves and then rejoins the ends, introducing a positive supercoil in the process. The scissile phosphodiester is attacked by the catalytic tyrosine of the enzyme, resulting in the formation of a DNA-(5'-phosphotyrosyl)-enzyme intermediate. Probably involved in rewinding DNA strands in regions of the chromosome that have opened up to allow replication, transcription, DNA repair and/or for DNA protection.</text>
</comment>
<keyword evidence="14" id="KW-0378">Hydrolase</keyword>
<dbReference type="InterPro" id="IPR005736">
    <property type="entry name" value="Reverse_gyrase"/>
</dbReference>
<keyword evidence="9 14" id="KW-0799">Topoisomerase</keyword>
<dbReference type="Pfam" id="PF00270">
    <property type="entry name" value="DEAD"/>
    <property type="match status" value="1"/>
</dbReference>
<dbReference type="KEGG" id="cma:Cmaq_0811"/>
<evidence type="ECO:0000313" key="21">
    <source>
        <dbReference type="Proteomes" id="UP000001137"/>
    </source>
</evidence>
<comment type="similarity">
    <text evidence="14">In the C-terminal section; belongs to the type IA topoisomerase family.</text>
</comment>
<dbReference type="InterPro" id="IPR013824">
    <property type="entry name" value="Topo_IA_cen_sub1"/>
</dbReference>
<dbReference type="Gene3D" id="3.40.50.140">
    <property type="match status" value="1"/>
</dbReference>
<dbReference type="GO" id="GO:0006265">
    <property type="term" value="P:DNA topological change"/>
    <property type="evidence" value="ECO:0007669"/>
    <property type="project" value="UniProtKB-UniRule"/>
</dbReference>
<dbReference type="EMBL" id="CP000852">
    <property type="protein sequence ID" value="ABW01646.1"/>
    <property type="molecule type" value="Genomic_DNA"/>
</dbReference>
<dbReference type="InterPro" id="IPR040569">
    <property type="entry name" value="Znf_Rg"/>
</dbReference>
<dbReference type="InterPro" id="IPR003602">
    <property type="entry name" value="Topo_IA_DNA-bd_dom"/>
</dbReference>
<comment type="subcellular location">
    <subcellularLocation>
        <location evidence="1 14">Cytoplasm</location>
    </subcellularLocation>
</comment>
<evidence type="ECO:0000259" key="18">
    <source>
        <dbReference type="PROSITE" id="PS52036"/>
    </source>
</evidence>
<evidence type="ECO:0000256" key="8">
    <source>
        <dbReference type="ARBA" id="ARBA00022840"/>
    </source>
</evidence>